<accession>A0A2X2J059</accession>
<reference evidence="1 2" key="1">
    <citation type="submission" date="2018-06" db="EMBL/GenBank/DDBJ databases">
        <authorList>
            <consortium name="Pathogen Informatics"/>
            <person name="Doyle S."/>
        </authorList>
    </citation>
    <scope>NUCLEOTIDE SEQUENCE [LARGE SCALE GENOMIC DNA]</scope>
    <source>
        <strain evidence="1 2">NCTC11343</strain>
    </source>
</reference>
<evidence type="ECO:0000313" key="2">
    <source>
        <dbReference type="Proteomes" id="UP000251241"/>
    </source>
</evidence>
<proteinExistence type="predicted"/>
<protein>
    <submittedName>
        <fullName evidence="1">Uncharacterized protein</fullName>
    </submittedName>
</protein>
<gene>
    <name evidence="1" type="ORF">NCTC11343_02878</name>
</gene>
<dbReference type="Proteomes" id="UP000251241">
    <property type="component" value="Unassembled WGS sequence"/>
</dbReference>
<dbReference type="EMBL" id="UAUU01000009">
    <property type="protein sequence ID" value="SPZ87388.1"/>
    <property type="molecule type" value="Genomic_DNA"/>
</dbReference>
<organism evidence="1 2">
    <name type="scientific">Sphingobacterium multivorum</name>
    <dbReference type="NCBI Taxonomy" id="28454"/>
    <lineage>
        <taxon>Bacteria</taxon>
        <taxon>Pseudomonadati</taxon>
        <taxon>Bacteroidota</taxon>
        <taxon>Sphingobacteriia</taxon>
        <taxon>Sphingobacteriales</taxon>
        <taxon>Sphingobacteriaceae</taxon>
        <taxon>Sphingobacterium</taxon>
    </lineage>
</organism>
<dbReference type="AlphaFoldDB" id="A0A2X2J059"/>
<evidence type="ECO:0000313" key="1">
    <source>
        <dbReference type="EMBL" id="SPZ87388.1"/>
    </source>
</evidence>
<name>A0A2X2J059_SPHMU</name>
<sequence length="35" mass="3993">MSLASLDSCIDAEHPKAYEDYTAGQYLDERLRESD</sequence>